<sequence length="264" mass="27949">MAVQKETKAENYTEGKIYIEAWKHLLTAKKSGCWPFTTAEGGKSQEEGGEAAQLPVCSGLTQLTHRCLGSLQTGNALCRVFVEIQSSVRARVSRGEGACERRGVLFARSRCCQQSFADVLCPKAKSNRSLDVIASPALCVALRELSGCSRAAASAVQPAYMVDVYLLAESVCCSVQLYESQRHFYLRVKQAAAAEGLSLEADPLYETAAAVSPPVFPAAVSAVAAAAASRLAATTLEAAMEAFSSAAFQPGFIPEVPPPPHLCG</sequence>
<dbReference type="VEuPathDB" id="ToxoDB:LOC34621548"/>
<evidence type="ECO:0000313" key="1">
    <source>
        <dbReference type="EMBL" id="OEH74705.1"/>
    </source>
</evidence>
<evidence type="ECO:0000313" key="2">
    <source>
        <dbReference type="Proteomes" id="UP000095192"/>
    </source>
</evidence>
<proteinExistence type="predicted"/>
<protein>
    <submittedName>
        <fullName evidence="1">Nucleoporin FG repeat-containing protein</fullName>
    </submittedName>
</protein>
<reference evidence="1 2" key="1">
    <citation type="journal article" date="2016" name="BMC Genomics">
        <title>Comparative genomics reveals Cyclospora cayetanensis possesses coccidia-like metabolism and invasion components but unique surface antigens.</title>
        <authorList>
            <person name="Liu S."/>
            <person name="Wang L."/>
            <person name="Zheng H."/>
            <person name="Xu Z."/>
            <person name="Roellig D.M."/>
            <person name="Li N."/>
            <person name="Frace M.A."/>
            <person name="Tang K."/>
            <person name="Arrowood M.J."/>
            <person name="Moss D.M."/>
            <person name="Zhang L."/>
            <person name="Feng Y."/>
            <person name="Xiao L."/>
        </authorList>
    </citation>
    <scope>NUCLEOTIDE SEQUENCE [LARGE SCALE GENOMIC DNA]</scope>
    <source>
        <strain evidence="1 2">CHN_HEN01</strain>
    </source>
</reference>
<name>A0A1D3CU39_9EIME</name>
<gene>
    <name evidence="1" type="ORF">cyc_05144</name>
</gene>
<dbReference type="AlphaFoldDB" id="A0A1D3CU39"/>
<dbReference type="InParanoid" id="A0A1D3CU39"/>
<comment type="caution">
    <text evidence="1">The sequence shown here is derived from an EMBL/GenBank/DDBJ whole genome shotgun (WGS) entry which is preliminary data.</text>
</comment>
<dbReference type="VEuPathDB" id="ToxoDB:cyc_05144"/>
<accession>A0A1D3CU39</accession>
<organism evidence="1 2">
    <name type="scientific">Cyclospora cayetanensis</name>
    <dbReference type="NCBI Taxonomy" id="88456"/>
    <lineage>
        <taxon>Eukaryota</taxon>
        <taxon>Sar</taxon>
        <taxon>Alveolata</taxon>
        <taxon>Apicomplexa</taxon>
        <taxon>Conoidasida</taxon>
        <taxon>Coccidia</taxon>
        <taxon>Eucoccidiorida</taxon>
        <taxon>Eimeriorina</taxon>
        <taxon>Eimeriidae</taxon>
        <taxon>Cyclospora</taxon>
    </lineage>
</organism>
<keyword evidence="2" id="KW-1185">Reference proteome</keyword>
<dbReference type="EMBL" id="JROU02001961">
    <property type="protein sequence ID" value="OEH74705.1"/>
    <property type="molecule type" value="Genomic_DNA"/>
</dbReference>
<dbReference type="Proteomes" id="UP000095192">
    <property type="component" value="Unassembled WGS sequence"/>
</dbReference>